<keyword evidence="4 5" id="KW-0472">Membrane</keyword>
<feature type="transmembrane region" description="Helical" evidence="5">
    <location>
        <begin position="12"/>
        <end position="30"/>
    </location>
</feature>
<dbReference type="GO" id="GO:0008610">
    <property type="term" value="P:lipid biosynthetic process"/>
    <property type="evidence" value="ECO:0007669"/>
    <property type="project" value="InterPro"/>
</dbReference>
<dbReference type="AlphaFoldDB" id="A0A0G4I189"/>
<keyword evidence="2 5" id="KW-0812">Transmembrane</keyword>
<accession>A0A0G4I189</accession>
<evidence type="ECO:0000256" key="1">
    <source>
        <dbReference type="ARBA" id="ARBA00004370"/>
    </source>
</evidence>
<evidence type="ECO:0000313" key="7">
    <source>
        <dbReference type="EMBL" id="CEM50612.1"/>
    </source>
</evidence>
<evidence type="ECO:0000256" key="4">
    <source>
        <dbReference type="ARBA" id="ARBA00023136"/>
    </source>
</evidence>
<evidence type="ECO:0000256" key="5">
    <source>
        <dbReference type="SAM" id="Phobius"/>
    </source>
</evidence>
<organism evidence="7">
    <name type="scientific">Chromera velia CCMP2878</name>
    <dbReference type="NCBI Taxonomy" id="1169474"/>
    <lineage>
        <taxon>Eukaryota</taxon>
        <taxon>Sar</taxon>
        <taxon>Alveolata</taxon>
        <taxon>Colpodellida</taxon>
        <taxon>Chromeraceae</taxon>
        <taxon>Chromera</taxon>
    </lineage>
</organism>
<dbReference type="VEuPathDB" id="CryptoDB:Cvel_39"/>
<dbReference type="Pfam" id="PF04116">
    <property type="entry name" value="FA_hydroxylase"/>
    <property type="match status" value="1"/>
</dbReference>
<dbReference type="GO" id="GO:0016491">
    <property type="term" value="F:oxidoreductase activity"/>
    <property type="evidence" value="ECO:0007669"/>
    <property type="project" value="InterPro"/>
</dbReference>
<reference evidence="7" key="1">
    <citation type="submission" date="2014-11" db="EMBL/GenBank/DDBJ databases">
        <authorList>
            <person name="Otto D Thomas"/>
            <person name="Naeem Raeece"/>
        </authorList>
    </citation>
    <scope>NUCLEOTIDE SEQUENCE</scope>
</reference>
<dbReference type="InterPro" id="IPR050307">
    <property type="entry name" value="Sterol_Desaturase_Related"/>
</dbReference>
<evidence type="ECO:0000256" key="2">
    <source>
        <dbReference type="ARBA" id="ARBA00022692"/>
    </source>
</evidence>
<dbReference type="InterPro" id="IPR006694">
    <property type="entry name" value="Fatty_acid_hydroxylase"/>
</dbReference>
<evidence type="ECO:0000256" key="3">
    <source>
        <dbReference type="ARBA" id="ARBA00022989"/>
    </source>
</evidence>
<proteinExistence type="predicted"/>
<feature type="domain" description="Fatty acid hydroxylase" evidence="6">
    <location>
        <begin position="147"/>
        <end position="278"/>
    </location>
</feature>
<feature type="transmembrane region" description="Helical" evidence="5">
    <location>
        <begin position="57"/>
        <end position="76"/>
    </location>
</feature>
<keyword evidence="3 5" id="KW-1133">Transmembrane helix</keyword>
<comment type="subcellular location">
    <subcellularLocation>
        <location evidence="1">Membrane</location>
    </subcellularLocation>
</comment>
<gene>
    <name evidence="7" type="ORF">Cvel_39</name>
</gene>
<protein>
    <recommendedName>
        <fullName evidence="6">Fatty acid hydroxylase domain-containing protein</fullName>
    </recommendedName>
</protein>
<dbReference type="EMBL" id="CDMZ01004701">
    <property type="protein sequence ID" value="CEM50612.1"/>
    <property type="molecule type" value="Genomic_DNA"/>
</dbReference>
<name>A0A0G4I189_9ALVE</name>
<sequence>MVFPYCRRDFAALQLSSRLVVLVVLVTCFLHRQRLDDLLDSFWGSLRRQPWIKHDSCEPLFSTVVFFFWVNLFRFFDLYCPFLWRFRYNQRDDPVKEGFLIKTQDPHGVLAVVGYIVPLLAFDVLFPRRRLPERGPSFFGLLGSVAASLWLYDLLFFFVHLGFHKIPLFQGIHRRHHQEGRMKASEVVRLSFLDGALQVGANILALNLLRLHPLARLLHDAAITFLLTEIHSGYDFPWALHRILPEGVMAGPEKHELHHILGTGYFQQFFCYLDNLFGLFPEEKRAGDIRRVWKKRKGKASASSELEGKLVCAAGDCEREVRSRAH</sequence>
<dbReference type="PANTHER" id="PTHR11863">
    <property type="entry name" value="STEROL DESATURASE"/>
    <property type="match status" value="1"/>
</dbReference>
<dbReference type="GO" id="GO:0005506">
    <property type="term" value="F:iron ion binding"/>
    <property type="evidence" value="ECO:0007669"/>
    <property type="project" value="InterPro"/>
</dbReference>
<feature type="transmembrane region" description="Helical" evidence="5">
    <location>
        <begin position="138"/>
        <end position="163"/>
    </location>
</feature>
<feature type="transmembrane region" description="Helical" evidence="5">
    <location>
        <begin position="108"/>
        <end position="126"/>
    </location>
</feature>
<evidence type="ECO:0000259" key="6">
    <source>
        <dbReference type="Pfam" id="PF04116"/>
    </source>
</evidence>
<dbReference type="GO" id="GO:0016020">
    <property type="term" value="C:membrane"/>
    <property type="evidence" value="ECO:0007669"/>
    <property type="project" value="UniProtKB-SubCell"/>
</dbReference>